<keyword evidence="3" id="KW-0804">Transcription</keyword>
<keyword evidence="2" id="KW-0238">DNA-binding</keyword>
<protein>
    <submittedName>
        <fullName evidence="5">Uncharacterized response regulatory protein SA0215</fullName>
    </submittedName>
</protein>
<proteinExistence type="predicted"/>
<dbReference type="InterPro" id="IPR018060">
    <property type="entry name" value="HTH_AraC"/>
</dbReference>
<dbReference type="OrthoDB" id="249627at2"/>
<dbReference type="EMBL" id="CYZU01000033">
    <property type="protein sequence ID" value="CUO77281.1"/>
    <property type="molecule type" value="Genomic_DNA"/>
</dbReference>
<dbReference type="PROSITE" id="PS01124">
    <property type="entry name" value="HTH_ARAC_FAMILY_2"/>
    <property type="match status" value="1"/>
</dbReference>
<evidence type="ECO:0000256" key="3">
    <source>
        <dbReference type="ARBA" id="ARBA00023163"/>
    </source>
</evidence>
<reference evidence="5 6" key="1">
    <citation type="submission" date="2015-09" db="EMBL/GenBank/DDBJ databases">
        <authorList>
            <consortium name="Pathogen Informatics"/>
        </authorList>
    </citation>
    <scope>NUCLEOTIDE SEQUENCE [LARGE SCALE GENOMIC DNA]</scope>
    <source>
        <strain evidence="5 6">2789STDY5834876</strain>
    </source>
</reference>
<dbReference type="GO" id="GO:0003700">
    <property type="term" value="F:DNA-binding transcription factor activity"/>
    <property type="evidence" value="ECO:0007669"/>
    <property type="project" value="InterPro"/>
</dbReference>
<sequence>MQKSFQQTLLNKTIQIDNIVSFFYCDLNPKFTSIGETHNYWEFIYADIGSVEIITGSKTVILEEGHIYFHAPNEYHRHRSIKNIKASICNGAFYYEGNALDKIADQPIFLTNSTKQYFFNALKYCSEIFSSVIDTKELIYQVISPDHSLAQEQLLLNNLESFLLELLISMDTLTYPERHVPEDEYPPLVGEAIMIMRQCLFSSLTLSSLCQKLHCSKSTLSEVFKKYTASTVMNYYTQLKIDKAKELLCLGTYNITQVSDFLNFCNVNYFSNQFKRYTNLKPSEYCKSLKNKNCVQLLELTKCSSVH</sequence>
<dbReference type="InterPro" id="IPR011051">
    <property type="entry name" value="RmlC_Cupin_sf"/>
</dbReference>
<dbReference type="InterPro" id="IPR014710">
    <property type="entry name" value="RmlC-like_jellyroll"/>
</dbReference>
<feature type="domain" description="HTH araC/xylS-type" evidence="4">
    <location>
        <begin position="190"/>
        <end position="288"/>
    </location>
</feature>
<dbReference type="RefSeq" id="WP_055154242.1">
    <property type="nucleotide sequence ID" value="NZ_CYZU01000033.1"/>
</dbReference>
<dbReference type="AlphaFoldDB" id="A0A174HST6"/>
<evidence type="ECO:0000313" key="6">
    <source>
        <dbReference type="Proteomes" id="UP000095544"/>
    </source>
</evidence>
<gene>
    <name evidence="5" type="ORF">ERS852491_03262</name>
</gene>
<name>A0A174HST6_9FIRM</name>
<evidence type="ECO:0000313" key="5">
    <source>
        <dbReference type="EMBL" id="CUO77281.1"/>
    </source>
</evidence>
<dbReference type="Gene3D" id="1.10.10.60">
    <property type="entry name" value="Homeodomain-like"/>
    <property type="match status" value="2"/>
</dbReference>
<evidence type="ECO:0000256" key="1">
    <source>
        <dbReference type="ARBA" id="ARBA00023015"/>
    </source>
</evidence>
<accession>A0A174HST6</accession>
<evidence type="ECO:0000259" key="4">
    <source>
        <dbReference type="PROSITE" id="PS01124"/>
    </source>
</evidence>
<dbReference type="PANTHER" id="PTHR43280:SF2">
    <property type="entry name" value="HTH-TYPE TRANSCRIPTIONAL REGULATOR EXSA"/>
    <property type="match status" value="1"/>
</dbReference>
<dbReference type="STRING" id="39482.ERS852491_03262"/>
<dbReference type="Pfam" id="PF12833">
    <property type="entry name" value="HTH_18"/>
    <property type="match status" value="1"/>
</dbReference>
<organism evidence="5 6">
    <name type="scientific">Faecalicatena contorta</name>
    <dbReference type="NCBI Taxonomy" id="39482"/>
    <lineage>
        <taxon>Bacteria</taxon>
        <taxon>Bacillati</taxon>
        <taxon>Bacillota</taxon>
        <taxon>Clostridia</taxon>
        <taxon>Lachnospirales</taxon>
        <taxon>Lachnospiraceae</taxon>
        <taxon>Faecalicatena</taxon>
    </lineage>
</organism>
<dbReference type="SMART" id="SM00342">
    <property type="entry name" value="HTH_ARAC"/>
    <property type="match status" value="1"/>
</dbReference>
<dbReference type="PANTHER" id="PTHR43280">
    <property type="entry name" value="ARAC-FAMILY TRANSCRIPTIONAL REGULATOR"/>
    <property type="match status" value="1"/>
</dbReference>
<dbReference type="GO" id="GO:0043565">
    <property type="term" value="F:sequence-specific DNA binding"/>
    <property type="evidence" value="ECO:0007669"/>
    <property type="project" value="InterPro"/>
</dbReference>
<dbReference type="InterPro" id="IPR009057">
    <property type="entry name" value="Homeodomain-like_sf"/>
</dbReference>
<dbReference type="Gene3D" id="2.60.120.10">
    <property type="entry name" value="Jelly Rolls"/>
    <property type="match status" value="1"/>
</dbReference>
<dbReference type="SUPFAM" id="SSF46689">
    <property type="entry name" value="Homeodomain-like"/>
    <property type="match status" value="2"/>
</dbReference>
<dbReference type="SUPFAM" id="SSF51182">
    <property type="entry name" value="RmlC-like cupins"/>
    <property type="match status" value="1"/>
</dbReference>
<evidence type="ECO:0000256" key="2">
    <source>
        <dbReference type="ARBA" id="ARBA00023125"/>
    </source>
</evidence>
<dbReference type="Proteomes" id="UP000095544">
    <property type="component" value="Unassembled WGS sequence"/>
</dbReference>
<keyword evidence="1" id="KW-0805">Transcription regulation</keyword>